<dbReference type="Proteomes" id="UP000091857">
    <property type="component" value="Chromosome 5"/>
</dbReference>
<evidence type="ECO:0000313" key="2">
    <source>
        <dbReference type="Proteomes" id="UP000091857"/>
    </source>
</evidence>
<dbReference type="EMBL" id="CM004391">
    <property type="protein sequence ID" value="KAG8654404.1"/>
    <property type="molecule type" value="Genomic_DNA"/>
</dbReference>
<gene>
    <name evidence="1" type="ORF">MANES_05G137829v8</name>
</gene>
<name>A0ACB7HR53_MANES</name>
<proteinExistence type="predicted"/>
<keyword evidence="2" id="KW-1185">Reference proteome</keyword>
<accession>A0ACB7HR53</accession>
<organism evidence="1 2">
    <name type="scientific">Manihot esculenta</name>
    <name type="common">Cassava</name>
    <name type="synonym">Jatropha manihot</name>
    <dbReference type="NCBI Taxonomy" id="3983"/>
    <lineage>
        <taxon>Eukaryota</taxon>
        <taxon>Viridiplantae</taxon>
        <taxon>Streptophyta</taxon>
        <taxon>Embryophyta</taxon>
        <taxon>Tracheophyta</taxon>
        <taxon>Spermatophyta</taxon>
        <taxon>Magnoliopsida</taxon>
        <taxon>eudicotyledons</taxon>
        <taxon>Gunneridae</taxon>
        <taxon>Pentapetalae</taxon>
        <taxon>rosids</taxon>
        <taxon>fabids</taxon>
        <taxon>Malpighiales</taxon>
        <taxon>Euphorbiaceae</taxon>
        <taxon>Crotonoideae</taxon>
        <taxon>Manihoteae</taxon>
        <taxon>Manihot</taxon>
    </lineage>
</organism>
<comment type="caution">
    <text evidence="1">The sequence shown here is derived from an EMBL/GenBank/DDBJ whole genome shotgun (WGS) entry which is preliminary data.</text>
</comment>
<evidence type="ECO:0000313" key="1">
    <source>
        <dbReference type="EMBL" id="KAG8654404.1"/>
    </source>
</evidence>
<reference evidence="2" key="1">
    <citation type="journal article" date="2016" name="Nat. Biotechnol.">
        <title>Sequencing wild and cultivated cassava and related species reveals extensive interspecific hybridization and genetic diversity.</title>
        <authorList>
            <person name="Bredeson J.V."/>
            <person name="Lyons J.B."/>
            <person name="Prochnik S.E."/>
            <person name="Wu G.A."/>
            <person name="Ha C.M."/>
            <person name="Edsinger-Gonzales E."/>
            <person name="Grimwood J."/>
            <person name="Schmutz J."/>
            <person name="Rabbi I.Y."/>
            <person name="Egesi C."/>
            <person name="Nauluvula P."/>
            <person name="Lebot V."/>
            <person name="Ndunguru J."/>
            <person name="Mkamilo G."/>
            <person name="Bart R.S."/>
            <person name="Setter T.L."/>
            <person name="Gleadow R.M."/>
            <person name="Kulakow P."/>
            <person name="Ferguson M.E."/>
            <person name="Rounsley S."/>
            <person name="Rokhsar D.S."/>
        </authorList>
    </citation>
    <scope>NUCLEOTIDE SEQUENCE [LARGE SCALE GENOMIC DNA]</scope>
    <source>
        <strain evidence="2">cv. AM560-2</strain>
    </source>
</reference>
<protein>
    <submittedName>
        <fullName evidence="1">Uncharacterized protein</fullName>
    </submittedName>
</protein>
<sequence>MVVAFSEMTKVFGSKDFHFTLVKTPMLGADLWAILKDLMQVLVHLEVGACRRKMHLLQWCAAADAYATADVNLLLLKQVQVHLLLLKLVQQQDFQENKC</sequence>